<dbReference type="GO" id="GO:0016020">
    <property type="term" value="C:membrane"/>
    <property type="evidence" value="ECO:0007669"/>
    <property type="project" value="UniProtKB-SubCell"/>
</dbReference>
<feature type="transmembrane region" description="Helical" evidence="8">
    <location>
        <begin position="21"/>
        <end position="43"/>
    </location>
</feature>
<protein>
    <recommendedName>
        <fullName evidence="3">histidine kinase</fullName>
        <ecNumber evidence="3">2.7.13.3</ecNumber>
    </recommendedName>
</protein>
<keyword evidence="8" id="KW-0812">Transmembrane</keyword>
<evidence type="ECO:0000256" key="8">
    <source>
        <dbReference type="SAM" id="Phobius"/>
    </source>
</evidence>
<dbReference type="Proteomes" id="UP000036406">
    <property type="component" value="Chromosome"/>
</dbReference>
<dbReference type="KEGG" id="mpq:ABA45_08740"/>
<evidence type="ECO:0000259" key="9">
    <source>
        <dbReference type="PROSITE" id="PS50109"/>
    </source>
</evidence>
<keyword evidence="5" id="KW-0808">Transferase</keyword>
<feature type="domain" description="HAMP" evidence="10">
    <location>
        <begin position="216"/>
        <end position="270"/>
    </location>
</feature>
<feature type="coiled-coil region" evidence="7">
    <location>
        <begin position="251"/>
        <end position="289"/>
    </location>
</feature>
<organism evidence="11 12">
    <name type="scientific">Marinobacter psychrophilus</name>
    <dbReference type="NCBI Taxonomy" id="330734"/>
    <lineage>
        <taxon>Bacteria</taxon>
        <taxon>Pseudomonadati</taxon>
        <taxon>Pseudomonadota</taxon>
        <taxon>Gammaproteobacteria</taxon>
        <taxon>Pseudomonadales</taxon>
        <taxon>Marinobacteraceae</taxon>
        <taxon>Marinobacter</taxon>
    </lineage>
</organism>
<gene>
    <name evidence="11" type="ORF">ABA45_08740</name>
</gene>
<dbReference type="RefSeq" id="WP_048385403.1">
    <property type="nucleotide sequence ID" value="NZ_CP011494.1"/>
</dbReference>
<evidence type="ECO:0000259" key="10">
    <source>
        <dbReference type="PROSITE" id="PS50885"/>
    </source>
</evidence>
<dbReference type="PANTHER" id="PTHR45339:SF5">
    <property type="entry name" value="HISTIDINE KINASE"/>
    <property type="match status" value="1"/>
</dbReference>
<keyword evidence="4" id="KW-0597">Phosphoprotein</keyword>
<reference evidence="11 12" key="1">
    <citation type="submission" date="2015-05" db="EMBL/GenBank/DDBJ databases">
        <title>Complete genome of Marinobacter psychrophilus strain 20041T isolated from sea-ice of the Canadian Basin.</title>
        <authorList>
            <person name="Song L."/>
            <person name="Ren L."/>
            <person name="Yu Y."/>
            <person name="Wang X."/>
        </authorList>
    </citation>
    <scope>NUCLEOTIDE SEQUENCE [LARGE SCALE GENOMIC DNA]</scope>
    <source>
        <strain evidence="11 12">20041</strain>
    </source>
</reference>
<evidence type="ECO:0000256" key="6">
    <source>
        <dbReference type="ARBA" id="ARBA00022777"/>
    </source>
</evidence>
<dbReference type="Gene3D" id="3.30.565.10">
    <property type="entry name" value="Histidine kinase-like ATPase, C-terminal domain"/>
    <property type="match status" value="1"/>
</dbReference>
<dbReference type="Pfam" id="PF02518">
    <property type="entry name" value="HATPase_c"/>
    <property type="match status" value="1"/>
</dbReference>
<sequence>MTSRPRSSEAHRPPAKLARKLLILGALPAVLMFAALMLFFTYVRLQDANERVAKHSQIVADSLASVLEYAVVSGNTSVLNDIISESLRRSHADWIRVTNVRGDVLGFVSHANADASDRKRADVEARITTFAAPALDNNIYTAEILQKPLNMNGLDTPEWFDPGLSFVGGALRVGSVKVGADPDLLASKRRGILWTSLALSTALLLLTMFLVNYFLTDILRPIRSIGLRIKALSHHDYSVKPVNQYRNSKELITIEIRLNELAQHLEEQRELQEHTLTQTRSALEQAERNSQAKSDFMDIASHELQTPLRAVLSTVELIERVSLSKSQSEYLTTASRAAQDLSLVINDILEYSRLDRGTAVLRSYPFDLHQLIHNCVASHRHIAVEAGLTLDLSFQSGFPDVAMVHGDAPKLRQIIAGLLDNSIKSSHDGNVQIEACLKSLDSAEMPDHWNDADQLPPAVLLSIAVFSTAAQALSHSLGASFDNFDDFDNVGQGNLSGNTGFMGLSLPLVQRLIELMGGQLKVEANADGHSLLRFEIPFEQ</sequence>
<dbReference type="InterPro" id="IPR036890">
    <property type="entry name" value="HATPase_C_sf"/>
</dbReference>
<keyword evidence="8" id="KW-0472">Membrane</keyword>
<accession>A0A0H4I0K9</accession>
<evidence type="ECO:0000256" key="3">
    <source>
        <dbReference type="ARBA" id="ARBA00012438"/>
    </source>
</evidence>
<dbReference type="EMBL" id="CP011494">
    <property type="protein sequence ID" value="AKO52496.1"/>
    <property type="molecule type" value="Genomic_DNA"/>
</dbReference>
<dbReference type="Pfam" id="PF00512">
    <property type="entry name" value="HisKA"/>
    <property type="match status" value="1"/>
</dbReference>
<keyword evidence="8" id="KW-1133">Transmembrane helix</keyword>
<dbReference type="InterPro" id="IPR036097">
    <property type="entry name" value="HisK_dim/P_sf"/>
</dbReference>
<evidence type="ECO:0000313" key="11">
    <source>
        <dbReference type="EMBL" id="AKO52496.1"/>
    </source>
</evidence>
<dbReference type="InterPro" id="IPR003661">
    <property type="entry name" value="HisK_dim/P_dom"/>
</dbReference>
<dbReference type="InterPro" id="IPR005467">
    <property type="entry name" value="His_kinase_dom"/>
</dbReference>
<dbReference type="PROSITE" id="PS50109">
    <property type="entry name" value="HIS_KIN"/>
    <property type="match status" value="1"/>
</dbReference>
<evidence type="ECO:0000256" key="4">
    <source>
        <dbReference type="ARBA" id="ARBA00022553"/>
    </source>
</evidence>
<proteinExistence type="predicted"/>
<dbReference type="Gene3D" id="1.10.287.130">
    <property type="match status" value="1"/>
</dbReference>
<dbReference type="AlphaFoldDB" id="A0A0H4I0K9"/>
<name>A0A0H4I0K9_9GAMM</name>
<evidence type="ECO:0000256" key="5">
    <source>
        <dbReference type="ARBA" id="ARBA00022679"/>
    </source>
</evidence>
<keyword evidence="6 11" id="KW-0418">Kinase</keyword>
<evidence type="ECO:0000256" key="1">
    <source>
        <dbReference type="ARBA" id="ARBA00000085"/>
    </source>
</evidence>
<dbReference type="PROSITE" id="PS50885">
    <property type="entry name" value="HAMP"/>
    <property type="match status" value="1"/>
</dbReference>
<comment type="subcellular location">
    <subcellularLocation>
        <location evidence="2">Membrane</location>
    </subcellularLocation>
</comment>
<dbReference type="SUPFAM" id="SSF55874">
    <property type="entry name" value="ATPase domain of HSP90 chaperone/DNA topoisomerase II/histidine kinase"/>
    <property type="match status" value="1"/>
</dbReference>
<keyword evidence="7" id="KW-0175">Coiled coil</keyword>
<dbReference type="InterPro" id="IPR003594">
    <property type="entry name" value="HATPase_dom"/>
</dbReference>
<evidence type="ECO:0000313" key="12">
    <source>
        <dbReference type="Proteomes" id="UP000036406"/>
    </source>
</evidence>
<dbReference type="SUPFAM" id="SSF47384">
    <property type="entry name" value="Homodimeric domain of signal transducing histidine kinase"/>
    <property type="match status" value="1"/>
</dbReference>
<feature type="transmembrane region" description="Helical" evidence="8">
    <location>
        <begin position="192"/>
        <end position="215"/>
    </location>
</feature>
<feature type="domain" description="Histidine kinase" evidence="9">
    <location>
        <begin position="299"/>
        <end position="540"/>
    </location>
</feature>
<keyword evidence="12" id="KW-1185">Reference proteome</keyword>
<dbReference type="EC" id="2.7.13.3" evidence="3"/>
<dbReference type="PATRIC" id="fig|330734.3.peg.1832"/>
<evidence type="ECO:0000256" key="7">
    <source>
        <dbReference type="SAM" id="Coils"/>
    </source>
</evidence>
<dbReference type="STRING" id="330734.ABA45_08740"/>
<dbReference type="GO" id="GO:0000155">
    <property type="term" value="F:phosphorelay sensor kinase activity"/>
    <property type="evidence" value="ECO:0007669"/>
    <property type="project" value="InterPro"/>
</dbReference>
<dbReference type="CDD" id="cd00082">
    <property type="entry name" value="HisKA"/>
    <property type="match status" value="1"/>
</dbReference>
<comment type="catalytic activity">
    <reaction evidence="1">
        <text>ATP + protein L-histidine = ADP + protein N-phospho-L-histidine.</text>
        <dbReference type="EC" id="2.7.13.3"/>
    </reaction>
</comment>
<dbReference type="PANTHER" id="PTHR45339">
    <property type="entry name" value="HYBRID SIGNAL TRANSDUCTION HISTIDINE KINASE J"/>
    <property type="match status" value="1"/>
</dbReference>
<dbReference type="SMART" id="SM00387">
    <property type="entry name" value="HATPase_c"/>
    <property type="match status" value="1"/>
</dbReference>
<evidence type="ECO:0000256" key="2">
    <source>
        <dbReference type="ARBA" id="ARBA00004370"/>
    </source>
</evidence>
<dbReference type="InterPro" id="IPR003660">
    <property type="entry name" value="HAMP_dom"/>
</dbReference>
<dbReference type="SMART" id="SM00388">
    <property type="entry name" value="HisKA"/>
    <property type="match status" value="1"/>
</dbReference>